<dbReference type="PANTHER" id="PTHR11439">
    <property type="entry name" value="GAG-POL-RELATED RETROTRANSPOSON"/>
    <property type="match status" value="1"/>
</dbReference>
<comment type="caution">
    <text evidence="2">The sequence shown here is derived from an EMBL/GenBank/DDBJ whole genome shotgun (WGS) entry which is preliminary data.</text>
</comment>
<organism evidence="2 3">
    <name type="scientific">Rubroshorea leprosula</name>
    <dbReference type="NCBI Taxonomy" id="152421"/>
    <lineage>
        <taxon>Eukaryota</taxon>
        <taxon>Viridiplantae</taxon>
        <taxon>Streptophyta</taxon>
        <taxon>Embryophyta</taxon>
        <taxon>Tracheophyta</taxon>
        <taxon>Spermatophyta</taxon>
        <taxon>Magnoliopsida</taxon>
        <taxon>eudicotyledons</taxon>
        <taxon>Gunneridae</taxon>
        <taxon>Pentapetalae</taxon>
        <taxon>rosids</taxon>
        <taxon>malvids</taxon>
        <taxon>Malvales</taxon>
        <taxon>Dipterocarpaceae</taxon>
        <taxon>Rubroshorea</taxon>
    </lineage>
</organism>
<sequence>MLSFGNTLCFPHYQTSRCHFDQPPLFTNPSVKLFPYDFDVDTFDELYNASPHAPPGSIEDVLPIGNALNNVESSSLTSSISPVRSNPVDIEPKNEILNPPSSHPIRETFAPVAHPTSIRSLIAIAAAKRWKLFQMDVKNAFLNDDLVEEVYMKPPSRLEHPPNKVCLLNPHDISLFIRKTNHGMVLLLLYVDDMIINRDDISGIHDLKQFLSHKFEMKDLGVLNYFLGLETTFTPLKPNVRLTSIDGYPLTDLTRYRQLVGSLIYLTTTQPNIAFAVHVVSQFMATPRSTRYAVILHIIGYIKGTMFHGLHFAAHSSLELRAYFNADWARDSNDHKSTNGYCLFLGDSLIS</sequence>
<evidence type="ECO:0000313" key="3">
    <source>
        <dbReference type="Proteomes" id="UP001054252"/>
    </source>
</evidence>
<keyword evidence="3" id="KW-1185">Reference proteome</keyword>
<dbReference type="Pfam" id="PF07727">
    <property type="entry name" value="RVT_2"/>
    <property type="match status" value="2"/>
</dbReference>
<dbReference type="Proteomes" id="UP001054252">
    <property type="component" value="Unassembled WGS sequence"/>
</dbReference>
<evidence type="ECO:0000313" key="2">
    <source>
        <dbReference type="EMBL" id="GKU85914.1"/>
    </source>
</evidence>
<dbReference type="SUPFAM" id="SSF56672">
    <property type="entry name" value="DNA/RNA polymerases"/>
    <property type="match status" value="1"/>
</dbReference>
<reference evidence="2 3" key="1">
    <citation type="journal article" date="2021" name="Commun. Biol.">
        <title>The genome of Shorea leprosula (Dipterocarpaceae) highlights the ecological relevance of drought in aseasonal tropical rainforests.</title>
        <authorList>
            <person name="Ng K.K.S."/>
            <person name="Kobayashi M.J."/>
            <person name="Fawcett J.A."/>
            <person name="Hatakeyama M."/>
            <person name="Paape T."/>
            <person name="Ng C.H."/>
            <person name="Ang C.C."/>
            <person name="Tnah L.H."/>
            <person name="Lee C.T."/>
            <person name="Nishiyama T."/>
            <person name="Sese J."/>
            <person name="O'Brien M.J."/>
            <person name="Copetti D."/>
            <person name="Mohd Noor M.I."/>
            <person name="Ong R.C."/>
            <person name="Putra M."/>
            <person name="Sireger I.Z."/>
            <person name="Indrioko S."/>
            <person name="Kosugi Y."/>
            <person name="Izuno A."/>
            <person name="Isagi Y."/>
            <person name="Lee S.L."/>
            <person name="Shimizu K.K."/>
        </authorList>
    </citation>
    <scope>NUCLEOTIDE SEQUENCE [LARGE SCALE GENOMIC DNA]</scope>
    <source>
        <strain evidence="2">214</strain>
    </source>
</reference>
<dbReference type="AlphaFoldDB" id="A0AAV5HL74"/>
<dbReference type="PANTHER" id="PTHR11439:SF461">
    <property type="entry name" value="OS10G0432200 PROTEIN"/>
    <property type="match status" value="1"/>
</dbReference>
<evidence type="ECO:0000259" key="1">
    <source>
        <dbReference type="Pfam" id="PF07727"/>
    </source>
</evidence>
<feature type="domain" description="Reverse transcriptase Ty1/copia-type" evidence="1">
    <location>
        <begin position="106"/>
        <end position="169"/>
    </location>
</feature>
<feature type="domain" description="Reverse transcriptase Ty1/copia-type" evidence="1">
    <location>
        <begin position="173"/>
        <end position="231"/>
    </location>
</feature>
<dbReference type="EMBL" id="BPVZ01000001">
    <property type="protein sequence ID" value="GKU85914.1"/>
    <property type="molecule type" value="Genomic_DNA"/>
</dbReference>
<gene>
    <name evidence="2" type="ORF">SLEP1_g514</name>
</gene>
<dbReference type="InterPro" id="IPR043502">
    <property type="entry name" value="DNA/RNA_pol_sf"/>
</dbReference>
<name>A0AAV5HL74_9ROSI</name>
<proteinExistence type="predicted"/>
<accession>A0AAV5HL74</accession>
<protein>
    <recommendedName>
        <fullName evidence="1">Reverse transcriptase Ty1/copia-type domain-containing protein</fullName>
    </recommendedName>
</protein>
<dbReference type="InterPro" id="IPR013103">
    <property type="entry name" value="RVT_2"/>
</dbReference>